<protein>
    <submittedName>
        <fullName evidence="1">Uncharacterized protein</fullName>
    </submittedName>
</protein>
<dbReference type="AlphaFoldDB" id="A0A6B9XVC8"/>
<keyword evidence="1" id="KW-0496">Mitochondrion</keyword>
<organism evidence="1">
    <name type="scientific">Picea sitchensis</name>
    <name type="common">Sitka spruce</name>
    <name type="synonym">Pinus sitchensis</name>
    <dbReference type="NCBI Taxonomy" id="3332"/>
    <lineage>
        <taxon>Eukaryota</taxon>
        <taxon>Viridiplantae</taxon>
        <taxon>Streptophyta</taxon>
        <taxon>Embryophyta</taxon>
        <taxon>Tracheophyta</taxon>
        <taxon>Spermatophyta</taxon>
        <taxon>Pinopsida</taxon>
        <taxon>Pinidae</taxon>
        <taxon>Conifers I</taxon>
        <taxon>Pinales</taxon>
        <taxon>Pinaceae</taxon>
        <taxon>Picea</taxon>
    </lineage>
</organism>
<gene>
    <name evidence="1" type="primary">orf04168</name>
    <name evidence="1" type="ORF">Q903MT_gene4145</name>
</gene>
<evidence type="ECO:0000313" key="1">
    <source>
        <dbReference type="EMBL" id="QHR90122.1"/>
    </source>
</evidence>
<name>A0A6B9XVC8_PICSI</name>
<sequence>MISLYLQQAKGLNQMQLVLTLATRSFTRYYATESEIGSSATRSAALAAGPGEMNCTWAGGKLIPPLLNS</sequence>
<geneLocation type="mitochondrion" evidence="1"/>
<dbReference type="EMBL" id="MK697699">
    <property type="protein sequence ID" value="QHR90122.1"/>
    <property type="molecule type" value="Genomic_DNA"/>
</dbReference>
<accession>A0A6B9XVC8</accession>
<reference evidence="1" key="1">
    <citation type="submission" date="2019-03" db="EMBL/GenBank/DDBJ databases">
        <title>Largest Complete Mitochondrial Genome of a Gymnosperm, Sitka Spruce (Picea sitchensis), Indicates Complex Physical Structure.</title>
        <authorList>
            <person name="Jackman S.D."/>
            <person name="Coombe L."/>
            <person name="Warren R."/>
            <person name="Kirk H."/>
            <person name="Trinh E."/>
            <person name="McLeod T."/>
            <person name="Pleasance S."/>
            <person name="Pandoh P."/>
            <person name="Zhao Y."/>
            <person name="Coope R."/>
            <person name="Bousquet J."/>
            <person name="Bohlmann J.C."/>
            <person name="Jones S.J.M."/>
            <person name="Birol I."/>
        </authorList>
    </citation>
    <scope>NUCLEOTIDE SEQUENCE</scope>
    <source>
        <strain evidence="1">Q903</strain>
    </source>
</reference>
<proteinExistence type="predicted"/>